<feature type="domain" description="Calcineurin-like phosphoesterase" evidence="1">
    <location>
        <begin position="1"/>
        <end position="143"/>
    </location>
</feature>
<proteinExistence type="predicted"/>
<dbReference type="InterPro" id="IPR004843">
    <property type="entry name" value="Calcineurin-like_PHP"/>
</dbReference>
<organism evidence="2 3">
    <name type="scientific">Paenibacillus silvae</name>
    <dbReference type="NCBI Taxonomy" id="1325358"/>
    <lineage>
        <taxon>Bacteria</taxon>
        <taxon>Bacillati</taxon>
        <taxon>Bacillota</taxon>
        <taxon>Bacilli</taxon>
        <taxon>Bacillales</taxon>
        <taxon>Paenibacillaceae</taxon>
        <taxon>Paenibacillus</taxon>
    </lineage>
</organism>
<name>A0A2W6NXR2_9BACL</name>
<dbReference type="Proteomes" id="UP000249204">
    <property type="component" value="Unassembled WGS sequence"/>
</dbReference>
<sequence length="185" mass="21499">MSVYYTSDHHFSHNNIIQHENRPFCSIEEMNEKLISQWNNTVSSNDKVYYLGDFVFGGITKWESIIPRLKGKIHLTVGNHDNANAVKKMIHHFEEVENMIVRKIDKQHLFLFHYPIEIGLTPNAYSIHGHIHSKPSNHVNQINVGIDSTFTKDSVGFGNLIPEELILEELKVRKEQVLELRLSRE</sequence>
<dbReference type="GO" id="GO:0016787">
    <property type="term" value="F:hydrolase activity"/>
    <property type="evidence" value="ECO:0007669"/>
    <property type="project" value="InterPro"/>
</dbReference>
<gene>
    <name evidence="2" type="ORF">DN757_28580</name>
</gene>
<evidence type="ECO:0000259" key="1">
    <source>
        <dbReference type="Pfam" id="PF00149"/>
    </source>
</evidence>
<dbReference type="Pfam" id="PF00149">
    <property type="entry name" value="Metallophos"/>
    <property type="match status" value="1"/>
</dbReference>
<dbReference type="RefSeq" id="WP_111273553.1">
    <property type="nucleotide sequence ID" value="NZ_QKWW01000120.1"/>
</dbReference>
<dbReference type="SUPFAM" id="SSF56300">
    <property type="entry name" value="Metallo-dependent phosphatases"/>
    <property type="match status" value="1"/>
</dbReference>
<dbReference type="AlphaFoldDB" id="A0A2W6NXR2"/>
<dbReference type="EMBL" id="QKWW01000120">
    <property type="protein sequence ID" value="PZT52200.1"/>
    <property type="molecule type" value="Genomic_DNA"/>
</dbReference>
<comment type="caution">
    <text evidence="2">The sequence shown here is derived from an EMBL/GenBank/DDBJ whole genome shotgun (WGS) entry which is preliminary data.</text>
</comment>
<dbReference type="Gene3D" id="3.60.21.10">
    <property type="match status" value="1"/>
</dbReference>
<accession>A0A2W6NXR2</accession>
<reference evidence="2 3" key="1">
    <citation type="submission" date="2018-06" db="EMBL/GenBank/DDBJ databases">
        <title>Isolation of heavy metals resistant Paenibacillus silvae NC2 from Gold-Copper mine in ZiJin, China.</title>
        <authorList>
            <person name="Xu J."/>
            <person name="Mazhar H.S."/>
            <person name="Rensing C."/>
        </authorList>
    </citation>
    <scope>NUCLEOTIDE SEQUENCE [LARGE SCALE GENOMIC DNA]</scope>
    <source>
        <strain evidence="2 3">NC2</strain>
    </source>
</reference>
<protein>
    <recommendedName>
        <fullName evidence="1">Calcineurin-like phosphoesterase domain-containing protein</fullName>
    </recommendedName>
</protein>
<evidence type="ECO:0000313" key="2">
    <source>
        <dbReference type="EMBL" id="PZT52200.1"/>
    </source>
</evidence>
<dbReference type="InterPro" id="IPR029052">
    <property type="entry name" value="Metallo-depent_PP-like"/>
</dbReference>
<evidence type="ECO:0000313" key="3">
    <source>
        <dbReference type="Proteomes" id="UP000249204"/>
    </source>
</evidence>